<sequence>MCAEKRCAILQRKPAQERTIPRWFFSSDFRLQKRGNKSASGPPYGLGDQLLHHALEFPVPTPDFLLFLVTWKQALCNEFAEDPNGLLGRKYKSIAQTIADSDFPDVNLIFLYVHPITSFSPHYSPPPFRTWPFAASPDVKSISQFCQLELTVAAKFSKGLFPGVALQSLLKPYYDFHALLEAHLELGLSTDIDDFPRSSVLRVLRTKTVTHHGRSLLLYQVEMSAGALSLRAKAGLTDASAFVIPAAMCKWIPAAINY</sequence>
<keyword evidence="2" id="KW-1185">Reference proteome</keyword>
<comment type="caution">
    <text evidence="1">The sequence shown here is derived from an EMBL/GenBank/DDBJ whole genome shotgun (WGS) entry which is preliminary data.</text>
</comment>
<reference evidence="1 2" key="1">
    <citation type="journal article" date="2024" name="J Genomics">
        <title>Draft genome sequencing and assembly of Favolaschia claudopus CIRM-BRFM 2984 isolated from oak limbs.</title>
        <authorList>
            <person name="Navarro D."/>
            <person name="Drula E."/>
            <person name="Chaduli D."/>
            <person name="Cazenave R."/>
            <person name="Ahrendt S."/>
            <person name="Wang J."/>
            <person name="Lipzen A."/>
            <person name="Daum C."/>
            <person name="Barry K."/>
            <person name="Grigoriev I.V."/>
            <person name="Favel A."/>
            <person name="Rosso M.N."/>
            <person name="Martin F."/>
        </authorList>
    </citation>
    <scope>NUCLEOTIDE SEQUENCE [LARGE SCALE GENOMIC DNA]</scope>
    <source>
        <strain evidence="1 2">CIRM-BRFM 2984</strain>
    </source>
</reference>
<dbReference type="Proteomes" id="UP001362999">
    <property type="component" value="Unassembled WGS sequence"/>
</dbReference>
<protein>
    <submittedName>
        <fullName evidence="1">Uncharacterized protein</fullName>
    </submittedName>
</protein>
<evidence type="ECO:0000313" key="1">
    <source>
        <dbReference type="EMBL" id="KAK6991681.1"/>
    </source>
</evidence>
<dbReference type="EMBL" id="JAWWNJ010000116">
    <property type="protein sequence ID" value="KAK6991681.1"/>
    <property type="molecule type" value="Genomic_DNA"/>
</dbReference>
<dbReference type="AlphaFoldDB" id="A0AAV9ZSB9"/>
<name>A0AAV9ZSB9_9AGAR</name>
<proteinExistence type="predicted"/>
<accession>A0AAV9ZSB9</accession>
<evidence type="ECO:0000313" key="2">
    <source>
        <dbReference type="Proteomes" id="UP001362999"/>
    </source>
</evidence>
<gene>
    <name evidence="1" type="ORF">R3P38DRAFT_3227522</name>
</gene>
<organism evidence="1 2">
    <name type="scientific">Favolaschia claudopus</name>
    <dbReference type="NCBI Taxonomy" id="2862362"/>
    <lineage>
        <taxon>Eukaryota</taxon>
        <taxon>Fungi</taxon>
        <taxon>Dikarya</taxon>
        <taxon>Basidiomycota</taxon>
        <taxon>Agaricomycotina</taxon>
        <taxon>Agaricomycetes</taxon>
        <taxon>Agaricomycetidae</taxon>
        <taxon>Agaricales</taxon>
        <taxon>Marasmiineae</taxon>
        <taxon>Mycenaceae</taxon>
        <taxon>Favolaschia</taxon>
    </lineage>
</organism>